<evidence type="ECO:0000313" key="4">
    <source>
        <dbReference type="Proteomes" id="UP001501079"/>
    </source>
</evidence>
<dbReference type="Pfam" id="PF04069">
    <property type="entry name" value="OpuAC"/>
    <property type="match status" value="1"/>
</dbReference>
<protein>
    <submittedName>
        <fullName evidence="3">ABC transporter substrate-binding protein</fullName>
    </submittedName>
</protein>
<dbReference type="Gene3D" id="3.40.190.10">
    <property type="entry name" value="Periplasmic binding protein-like II"/>
    <property type="match status" value="1"/>
</dbReference>
<name>A0ABP7ZW15_9MICO</name>
<dbReference type="RefSeq" id="WP_344752341.1">
    <property type="nucleotide sequence ID" value="NZ_BAABBW010000002.1"/>
</dbReference>
<feature type="signal peptide" evidence="1">
    <location>
        <begin position="1"/>
        <end position="23"/>
    </location>
</feature>
<feature type="chain" id="PRO_5046968539" evidence="1">
    <location>
        <begin position="24"/>
        <end position="316"/>
    </location>
</feature>
<comment type="caution">
    <text evidence="3">The sequence shown here is derived from an EMBL/GenBank/DDBJ whole genome shotgun (WGS) entry which is preliminary data.</text>
</comment>
<dbReference type="Gene3D" id="3.40.190.120">
    <property type="entry name" value="Osmoprotection protein (prox), domain 2"/>
    <property type="match status" value="1"/>
</dbReference>
<reference evidence="4" key="1">
    <citation type="journal article" date="2019" name="Int. J. Syst. Evol. Microbiol.">
        <title>The Global Catalogue of Microorganisms (GCM) 10K type strain sequencing project: providing services to taxonomists for standard genome sequencing and annotation.</title>
        <authorList>
            <consortium name="The Broad Institute Genomics Platform"/>
            <consortium name="The Broad Institute Genome Sequencing Center for Infectious Disease"/>
            <person name="Wu L."/>
            <person name="Ma J."/>
        </authorList>
    </citation>
    <scope>NUCLEOTIDE SEQUENCE [LARGE SCALE GENOMIC DNA]</scope>
    <source>
        <strain evidence="4">JCM 17591</strain>
    </source>
</reference>
<dbReference type="SUPFAM" id="SSF53850">
    <property type="entry name" value="Periplasmic binding protein-like II"/>
    <property type="match status" value="1"/>
</dbReference>
<accession>A0ABP7ZW15</accession>
<dbReference type="InterPro" id="IPR007210">
    <property type="entry name" value="ABC_Gly_betaine_transp_sub-bd"/>
</dbReference>
<proteinExistence type="predicted"/>
<dbReference type="CDD" id="cd13606">
    <property type="entry name" value="PBP2_ProX_like"/>
    <property type="match status" value="1"/>
</dbReference>
<keyword evidence="4" id="KW-1185">Reference proteome</keyword>
<organism evidence="3 4">
    <name type="scientific">Gryllotalpicola koreensis</name>
    <dbReference type="NCBI Taxonomy" id="993086"/>
    <lineage>
        <taxon>Bacteria</taxon>
        <taxon>Bacillati</taxon>
        <taxon>Actinomycetota</taxon>
        <taxon>Actinomycetes</taxon>
        <taxon>Micrococcales</taxon>
        <taxon>Microbacteriaceae</taxon>
        <taxon>Gryllotalpicola</taxon>
    </lineage>
</organism>
<dbReference type="EMBL" id="BAABBW010000002">
    <property type="protein sequence ID" value="GAA4171762.1"/>
    <property type="molecule type" value="Genomic_DNA"/>
</dbReference>
<dbReference type="PROSITE" id="PS51257">
    <property type="entry name" value="PROKAR_LIPOPROTEIN"/>
    <property type="match status" value="1"/>
</dbReference>
<dbReference type="Proteomes" id="UP001501079">
    <property type="component" value="Unassembled WGS sequence"/>
</dbReference>
<evidence type="ECO:0000259" key="2">
    <source>
        <dbReference type="Pfam" id="PF04069"/>
    </source>
</evidence>
<evidence type="ECO:0000256" key="1">
    <source>
        <dbReference type="SAM" id="SignalP"/>
    </source>
</evidence>
<gene>
    <name evidence="3" type="ORF">GCM10022287_11520</name>
</gene>
<sequence>MARTRKGLIAAAGALSLAALVLTGCSGNNGNPLSNDSGSKGSSDTITIGSAAFPESAILAYIYADALEDAGVKTTVKANIGQRDRYIAALKDNEIQLVPEYTGNLLQFLDPKATASSSDDVYSALQSALKTGGDKLDAGKAEVLDQSPGQDADSYTVTKKFSEQYGVTSLADLSKVKVPLSVGANPEFATRPYGIPGLKSAYGVTATLKPFSDSGGPNTLKALLDNTVQLADIYTSDPSIKANDLVTLKDPKNLIAAQNIVPLIASDKASAKVKDTLNKVSAKITTAELSDMLTKSYTDKQSSDAIAKAWVKANGF</sequence>
<keyword evidence="1" id="KW-0732">Signal</keyword>
<evidence type="ECO:0000313" key="3">
    <source>
        <dbReference type="EMBL" id="GAA4171762.1"/>
    </source>
</evidence>
<feature type="domain" description="ABC-type glycine betaine transport system substrate-binding" evidence="2">
    <location>
        <begin position="44"/>
        <end position="312"/>
    </location>
</feature>